<dbReference type="InterPro" id="IPR010259">
    <property type="entry name" value="S8pro/Inhibitor_I9"/>
</dbReference>
<comment type="similarity">
    <text evidence="1">Belongs to the peptidase S8 family.</text>
</comment>
<feature type="chain" id="PRO_5044744407" evidence="3">
    <location>
        <begin position="23"/>
        <end position="526"/>
    </location>
</feature>
<feature type="signal peptide" evidence="3">
    <location>
        <begin position="1"/>
        <end position="22"/>
    </location>
</feature>
<dbReference type="Gene3D" id="3.50.30.30">
    <property type="match status" value="1"/>
</dbReference>
<dbReference type="SUPFAM" id="SSF52743">
    <property type="entry name" value="Subtilisin-like"/>
    <property type="match status" value="1"/>
</dbReference>
<accession>A0ABD3HUW1</accession>
<name>A0ABD3HUW1_9MARC</name>
<evidence type="ECO:0000313" key="7">
    <source>
        <dbReference type="Proteomes" id="UP001633002"/>
    </source>
</evidence>
<dbReference type="Gene3D" id="3.40.50.200">
    <property type="entry name" value="Peptidase S8/S53 domain"/>
    <property type="match status" value="2"/>
</dbReference>
<evidence type="ECO:0000259" key="4">
    <source>
        <dbReference type="Pfam" id="PF05922"/>
    </source>
</evidence>
<dbReference type="Proteomes" id="UP001633002">
    <property type="component" value="Unassembled WGS sequence"/>
</dbReference>
<comment type="caution">
    <text evidence="6">The sequence shown here is derived from an EMBL/GenBank/DDBJ whole genome shotgun (WGS) entry which is preliminary data.</text>
</comment>
<dbReference type="AlphaFoldDB" id="A0ABD3HUW1"/>
<dbReference type="InterPro" id="IPR037045">
    <property type="entry name" value="S8pro/Inhibitor_I9_sf"/>
</dbReference>
<reference evidence="6 7" key="1">
    <citation type="submission" date="2024-09" db="EMBL/GenBank/DDBJ databases">
        <title>Chromosome-scale assembly of Riccia sorocarpa.</title>
        <authorList>
            <person name="Paukszto L."/>
        </authorList>
    </citation>
    <scope>NUCLEOTIDE SEQUENCE [LARGE SCALE GENOMIC DNA]</scope>
    <source>
        <strain evidence="6">LP-2024</strain>
        <tissue evidence="6">Aerial parts of the thallus</tissue>
    </source>
</reference>
<protein>
    <submittedName>
        <fullName evidence="6">Uncharacterized protein</fullName>
    </submittedName>
</protein>
<evidence type="ECO:0000256" key="3">
    <source>
        <dbReference type="SAM" id="SignalP"/>
    </source>
</evidence>
<organism evidence="6 7">
    <name type="scientific">Riccia sorocarpa</name>
    <dbReference type="NCBI Taxonomy" id="122646"/>
    <lineage>
        <taxon>Eukaryota</taxon>
        <taxon>Viridiplantae</taxon>
        <taxon>Streptophyta</taxon>
        <taxon>Embryophyta</taxon>
        <taxon>Marchantiophyta</taxon>
        <taxon>Marchantiopsida</taxon>
        <taxon>Marchantiidae</taxon>
        <taxon>Marchantiales</taxon>
        <taxon>Ricciaceae</taxon>
        <taxon>Riccia</taxon>
    </lineage>
</organism>
<proteinExistence type="inferred from homology"/>
<gene>
    <name evidence="6" type="ORF">R1sor_008377</name>
</gene>
<keyword evidence="7" id="KW-1185">Reference proteome</keyword>
<evidence type="ECO:0000256" key="1">
    <source>
        <dbReference type="ARBA" id="ARBA00011073"/>
    </source>
</evidence>
<feature type="domain" description="Reverse transcriptase zinc-binding" evidence="5">
    <location>
        <begin position="301"/>
        <end position="367"/>
    </location>
</feature>
<dbReference type="InterPro" id="IPR036852">
    <property type="entry name" value="Peptidase_S8/S53_dom_sf"/>
</dbReference>
<dbReference type="Pfam" id="PF05922">
    <property type="entry name" value="Inhibitor_I9"/>
    <property type="match status" value="1"/>
</dbReference>
<dbReference type="EMBL" id="JBJQOH010000003">
    <property type="protein sequence ID" value="KAL3694726.1"/>
    <property type="molecule type" value="Genomic_DNA"/>
</dbReference>
<evidence type="ECO:0000256" key="2">
    <source>
        <dbReference type="SAM" id="MobiDB-lite"/>
    </source>
</evidence>
<keyword evidence="3" id="KW-0732">Signal</keyword>
<dbReference type="InterPro" id="IPR026960">
    <property type="entry name" value="RVT-Znf"/>
</dbReference>
<dbReference type="PANTHER" id="PTHR10795">
    <property type="entry name" value="PROPROTEIN CONVERTASE SUBTILISIN/KEXIN"/>
    <property type="match status" value="1"/>
</dbReference>
<feature type="domain" description="Inhibitor I9" evidence="4">
    <location>
        <begin position="39"/>
        <end position="98"/>
    </location>
</feature>
<dbReference type="InterPro" id="IPR045051">
    <property type="entry name" value="SBT"/>
</dbReference>
<evidence type="ECO:0000313" key="6">
    <source>
        <dbReference type="EMBL" id="KAL3694726.1"/>
    </source>
</evidence>
<dbReference type="Pfam" id="PF13966">
    <property type="entry name" value="zf-RVT"/>
    <property type="match status" value="1"/>
</dbReference>
<feature type="compositionally biased region" description="Low complexity" evidence="2">
    <location>
        <begin position="504"/>
        <end position="520"/>
    </location>
</feature>
<dbReference type="Gene3D" id="3.30.70.80">
    <property type="entry name" value="Peptidase S8 propeptide/proteinase inhibitor I9"/>
    <property type="match status" value="1"/>
</dbReference>
<feature type="region of interest" description="Disordered" evidence="2">
    <location>
        <begin position="498"/>
        <end position="526"/>
    </location>
</feature>
<sequence>MRKLCTLLSLLLLVMHLRGGEGYMSRHRIPSQNTETSLYIIYMENAIPTDQAKLSQRDDLLQILGSEVAAKKSVVYMYGTGFSGFAALLLAEEAEMMRIEFVWRDICSLVKIAESSNNSVVQLYLGFRTSEGVSEGVWPESNYGNDTIVGLLDTGIWPESESFDDYGMSPVPEKWKGRCVEAPSFGPEKYNRKIIGARYYDKGYHALYGPLSSNDDPFEGSVLNIAPWFLTVAAGSINRQFLAKVVLGNSEIYQITGWQWIEGWKVGENWGTTSRCWSHLFWTEKLSFKGLSGRWETRVDSQIWNQRWKRLWKGTSLYRHKAWIWKVIQRGLPVCSKFANWGVSDGVCLICLRGVETIEHVLWECPQIRGRVEWVQMSLGGEQVGHDTFLSVLDKALAEHNMNPGPLILLSEHCRRCWTERNRWIFEGKLPRIPCSQIIIDVTDNVKASLYGMRGEKAEIVGRKSASFIAHMSRMAEVWGSRHRAVANVLREVMDISNDDKTSSSEFSESSSDCSNSDSSSDTERD</sequence>
<evidence type="ECO:0000259" key="5">
    <source>
        <dbReference type="Pfam" id="PF13966"/>
    </source>
</evidence>